<evidence type="ECO:0000256" key="1">
    <source>
        <dbReference type="SAM" id="Phobius"/>
    </source>
</evidence>
<proteinExistence type="predicted"/>
<keyword evidence="1" id="KW-0812">Transmembrane</keyword>
<accession>A0A0A9F3V2</accession>
<feature type="transmembrane region" description="Helical" evidence="1">
    <location>
        <begin position="45"/>
        <end position="70"/>
    </location>
</feature>
<dbReference type="EMBL" id="GBRH01193070">
    <property type="protein sequence ID" value="JAE04826.1"/>
    <property type="molecule type" value="Transcribed_RNA"/>
</dbReference>
<keyword evidence="1" id="KW-1133">Transmembrane helix</keyword>
<sequence>MYRTAYILFKQLKSVYIFGVETRVGLSGSSGSSIAHVLNNHKKSICFVSGVLPSLVCCILVCIAVGVWTIRRHLLLGDIQCLLFL</sequence>
<evidence type="ECO:0000313" key="2">
    <source>
        <dbReference type="EMBL" id="JAE04826.1"/>
    </source>
</evidence>
<reference evidence="2" key="1">
    <citation type="submission" date="2014-09" db="EMBL/GenBank/DDBJ databases">
        <authorList>
            <person name="Magalhaes I.L.F."/>
            <person name="Oliveira U."/>
            <person name="Santos F.R."/>
            <person name="Vidigal T.H.D.A."/>
            <person name="Brescovit A.D."/>
            <person name="Santos A.J."/>
        </authorList>
    </citation>
    <scope>NUCLEOTIDE SEQUENCE</scope>
    <source>
        <tissue evidence="2">Shoot tissue taken approximately 20 cm above the soil surface</tissue>
    </source>
</reference>
<name>A0A0A9F3V2_ARUDO</name>
<protein>
    <submittedName>
        <fullName evidence="2">Uncharacterized protein</fullName>
    </submittedName>
</protein>
<reference evidence="2" key="2">
    <citation type="journal article" date="2015" name="Data Brief">
        <title>Shoot transcriptome of the giant reed, Arundo donax.</title>
        <authorList>
            <person name="Barrero R.A."/>
            <person name="Guerrero F.D."/>
            <person name="Moolhuijzen P."/>
            <person name="Goolsby J.A."/>
            <person name="Tidwell J."/>
            <person name="Bellgard S.E."/>
            <person name="Bellgard M.I."/>
        </authorList>
    </citation>
    <scope>NUCLEOTIDE SEQUENCE</scope>
    <source>
        <tissue evidence="2">Shoot tissue taken approximately 20 cm above the soil surface</tissue>
    </source>
</reference>
<organism evidence="2">
    <name type="scientific">Arundo donax</name>
    <name type="common">Giant reed</name>
    <name type="synonym">Donax arundinaceus</name>
    <dbReference type="NCBI Taxonomy" id="35708"/>
    <lineage>
        <taxon>Eukaryota</taxon>
        <taxon>Viridiplantae</taxon>
        <taxon>Streptophyta</taxon>
        <taxon>Embryophyta</taxon>
        <taxon>Tracheophyta</taxon>
        <taxon>Spermatophyta</taxon>
        <taxon>Magnoliopsida</taxon>
        <taxon>Liliopsida</taxon>
        <taxon>Poales</taxon>
        <taxon>Poaceae</taxon>
        <taxon>PACMAD clade</taxon>
        <taxon>Arundinoideae</taxon>
        <taxon>Arundineae</taxon>
        <taxon>Arundo</taxon>
    </lineage>
</organism>
<dbReference type="AlphaFoldDB" id="A0A0A9F3V2"/>
<keyword evidence="1" id="KW-0472">Membrane</keyword>